<gene>
    <name evidence="1" type="ORF">BDQ12DRAFT_668775</name>
</gene>
<sequence>METRWLNTIQSQNLLLLGAERNECEEVLSMANKEAILLNGYTEMRIYFSTANLYQWRMGENVLAIIERISKIWCPQLHIRHRFYSHEEGDLAIYLTTTSILLRLLSNEIRLLKLALLMDAIAFSRNIVPSTEGFIQTTQQEKKARRRGDVSYGPKIIQYIIDSNPSDPISSERRELYRDILSTNQIDQQGFASMLSYSFRKKFLYAPLDLSSAGFPLFTIMTNDPNSTDAAGTAETFIELLSRCSEQSSVKDMIESHVKILQVCILAITDPNPAEEHIYGWIHSCSYLGWFYAITSWLKHWKRIVVLDRDGEYVDAKPNAQFISRWMNIIHWEREIMPHHLRSCPLLNFGLDASELRDSYYIFRNHFSSRVRAADNPKLLSLIIGLLLLPPSVFGLPIEFLYDLPGESSRTLDEVLLMIRPFVKKETSASVGYENMVTLAPFSSDPWLVEEYKLGSDGYSFWMLHLLMHAADLCVYHLLDQYIAYIMLLLEYTLHSSALLKALNDATYVIQSALKQRREAIIDVDTDSDFFEKVSAWLEKGSSSPEILQRWNKRSRVIYDMIPNFEHGTGLIQCEHTSSQHMPL</sequence>
<dbReference type="EMBL" id="ML213623">
    <property type="protein sequence ID" value="TFK35287.1"/>
    <property type="molecule type" value="Genomic_DNA"/>
</dbReference>
<evidence type="ECO:0000313" key="1">
    <source>
        <dbReference type="EMBL" id="TFK35287.1"/>
    </source>
</evidence>
<keyword evidence="2" id="KW-1185">Reference proteome</keyword>
<dbReference type="AlphaFoldDB" id="A0A5C3LRP6"/>
<dbReference type="Proteomes" id="UP000308652">
    <property type="component" value="Unassembled WGS sequence"/>
</dbReference>
<proteinExistence type="predicted"/>
<reference evidence="1 2" key="1">
    <citation type="journal article" date="2019" name="Nat. Ecol. Evol.">
        <title>Megaphylogeny resolves global patterns of mushroom evolution.</title>
        <authorList>
            <person name="Varga T."/>
            <person name="Krizsan K."/>
            <person name="Foldi C."/>
            <person name="Dima B."/>
            <person name="Sanchez-Garcia M."/>
            <person name="Sanchez-Ramirez S."/>
            <person name="Szollosi G.J."/>
            <person name="Szarkandi J.G."/>
            <person name="Papp V."/>
            <person name="Albert L."/>
            <person name="Andreopoulos W."/>
            <person name="Angelini C."/>
            <person name="Antonin V."/>
            <person name="Barry K.W."/>
            <person name="Bougher N.L."/>
            <person name="Buchanan P."/>
            <person name="Buyck B."/>
            <person name="Bense V."/>
            <person name="Catcheside P."/>
            <person name="Chovatia M."/>
            <person name="Cooper J."/>
            <person name="Damon W."/>
            <person name="Desjardin D."/>
            <person name="Finy P."/>
            <person name="Geml J."/>
            <person name="Haridas S."/>
            <person name="Hughes K."/>
            <person name="Justo A."/>
            <person name="Karasinski D."/>
            <person name="Kautmanova I."/>
            <person name="Kiss B."/>
            <person name="Kocsube S."/>
            <person name="Kotiranta H."/>
            <person name="LaButti K.M."/>
            <person name="Lechner B.E."/>
            <person name="Liimatainen K."/>
            <person name="Lipzen A."/>
            <person name="Lukacs Z."/>
            <person name="Mihaltcheva S."/>
            <person name="Morgado L.N."/>
            <person name="Niskanen T."/>
            <person name="Noordeloos M.E."/>
            <person name="Ohm R.A."/>
            <person name="Ortiz-Santana B."/>
            <person name="Ovrebo C."/>
            <person name="Racz N."/>
            <person name="Riley R."/>
            <person name="Savchenko A."/>
            <person name="Shiryaev A."/>
            <person name="Soop K."/>
            <person name="Spirin V."/>
            <person name="Szebenyi C."/>
            <person name="Tomsovsky M."/>
            <person name="Tulloss R.E."/>
            <person name="Uehling J."/>
            <person name="Grigoriev I.V."/>
            <person name="Vagvolgyi C."/>
            <person name="Papp T."/>
            <person name="Martin F.M."/>
            <person name="Miettinen O."/>
            <person name="Hibbett D.S."/>
            <person name="Nagy L.G."/>
        </authorList>
    </citation>
    <scope>NUCLEOTIDE SEQUENCE [LARGE SCALE GENOMIC DNA]</scope>
    <source>
        <strain evidence="1 2">CBS 166.37</strain>
    </source>
</reference>
<organism evidence="1 2">
    <name type="scientific">Crucibulum laeve</name>
    <dbReference type="NCBI Taxonomy" id="68775"/>
    <lineage>
        <taxon>Eukaryota</taxon>
        <taxon>Fungi</taxon>
        <taxon>Dikarya</taxon>
        <taxon>Basidiomycota</taxon>
        <taxon>Agaricomycotina</taxon>
        <taxon>Agaricomycetes</taxon>
        <taxon>Agaricomycetidae</taxon>
        <taxon>Agaricales</taxon>
        <taxon>Agaricineae</taxon>
        <taxon>Nidulariaceae</taxon>
        <taxon>Crucibulum</taxon>
    </lineage>
</organism>
<accession>A0A5C3LRP6</accession>
<protein>
    <submittedName>
        <fullName evidence="1">Uncharacterized protein</fullName>
    </submittedName>
</protein>
<evidence type="ECO:0000313" key="2">
    <source>
        <dbReference type="Proteomes" id="UP000308652"/>
    </source>
</evidence>
<name>A0A5C3LRP6_9AGAR</name>